<keyword evidence="2" id="KW-0732">Signal</keyword>
<organism evidence="3 4">
    <name type="scientific">Anthostomella pinea</name>
    <dbReference type="NCBI Taxonomy" id="933095"/>
    <lineage>
        <taxon>Eukaryota</taxon>
        <taxon>Fungi</taxon>
        <taxon>Dikarya</taxon>
        <taxon>Ascomycota</taxon>
        <taxon>Pezizomycotina</taxon>
        <taxon>Sordariomycetes</taxon>
        <taxon>Xylariomycetidae</taxon>
        <taxon>Xylariales</taxon>
        <taxon>Xylariaceae</taxon>
        <taxon>Anthostomella</taxon>
    </lineage>
</organism>
<dbReference type="AlphaFoldDB" id="A0AAI8W0C6"/>
<comment type="caution">
    <text evidence="3">The sequence shown here is derived from an EMBL/GenBank/DDBJ whole genome shotgun (WGS) entry which is preliminary data.</text>
</comment>
<feature type="signal peptide" evidence="2">
    <location>
        <begin position="1"/>
        <end position="21"/>
    </location>
</feature>
<accession>A0AAI8W0C6</accession>
<feature type="compositionally biased region" description="Low complexity" evidence="1">
    <location>
        <begin position="75"/>
        <end position="85"/>
    </location>
</feature>
<gene>
    <name evidence="3" type="ORF">KHLLAP_LOCUS14815</name>
</gene>
<feature type="region of interest" description="Disordered" evidence="1">
    <location>
        <begin position="75"/>
        <end position="104"/>
    </location>
</feature>
<dbReference type="Proteomes" id="UP001295740">
    <property type="component" value="Unassembled WGS sequence"/>
</dbReference>
<evidence type="ECO:0000313" key="3">
    <source>
        <dbReference type="EMBL" id="CAJ2514347.1"/>
    </source>
</evidence>
<name>A0AAI8W0C6_9PEZI</name>
<evidence type="ECO:0000256" key="1">
    <source>
        <dbReference type="SAM" id="MobiDB-lite"/>
    </source>
</evidence>
<proteinExistence type="predicted"/>
<reference evidence="3" key="1">
    <citation type="submission" date="2023-10" db="EMBL/GenBank/DDBJ databases">
        <authorList>
            <person name="Hackl T."/>
        </authorList>
    </citation>
    <scope>NUCLEOTIDE SEQUENCE</scope>
</reference>
<protein>
    <submittedName>
        <fullName evidence="3">Uu.00g024660.m01.CDS01</fullName>
    </submittedName>
</protein>
<evidence type="ECO:0000313" key="4">
    <source>
        <dbReference type="Proteomes" id="UP001295740"/>
    </source>
</evidence>
<feature type="chain" id="PRO_5042485054" evidence="2">
    <location>
        <begin position="22"/>
        <end position="352"/>
    </location>
</feature>
<keyword evidence="4" id="KW-1185">Reference proteome</keyword>
<evidence type="ECO:0000256" key="2">
    <source>
        <dbReference type="SAM" id="SignalP"/>
    </source>
</evidence>
<dbReference type="EMBL" id="CAUWAG010000020">
    <property type="protein sequence ID" value="CAJ2514347.1"/>
    <property type="molecule type" value="Genomic_DNA"/>
</dbReference>
<sequence length="352" mass="36444">MEWSKLVIPALLAFQTTIAAGGFTAFKDSAYTQPLEITSDEETIVNTLVTDRSITDWDLAAGRWYDAMEYHNATSSGSASGTGSADVCPAGVADDQPAAGESHPEGGHARMLLFVASGMLSISVDEVAIDERDLVDSAGEKAETAKRAPVSNAGRAVDYVKASKRIISGDPLVGRDDVPACTISRGAGTPYKTSGIQRSVTQPEICDTGPGTCSHSVSVSTEASTALSKSSSSSWTVTGGGSIAVDAGVDFVVDTKVTTTFSYSVAKAWSSETGTTITTSTTNGTTQTLVLQVGTTAFLSFTPDYQCWQSDANCGKDADGNDIIVSGVDFCQPLTGGDGKLSGTCNVVYISN</sequence>